<sequence>MLLQYLFAAITAFLPLLPIFRQSTLVNWTLGLASSVIPRYISPPVTPELPPPPGVVTSLDTAEEIDLSLSIPPPEIVATALELELKVHPALHAVVSIGGALVHDPDFDFLILRNYLPDILLVLAFGFGGYLLVSVFKRYSRRSTPSSSSAEYCEAAAALEAIDRLGCASAQNTDVLVDQPLPLTPVVTVTPPDGDISSASIDSEDLPCDALKWPPLIPKKTEPSAPVHLAVPDLLDVDTLEASADGVEPTPETRLTTLVDECAEVLESVFADSDMQVHDASTDSFVLAEPCHTVQSSVSTLQASFESRGEEKDLAAPDVSQPSSLPEPLELPELGSLDLAVLQEITLFGDDILTLKEESLLDVQLSEIDRVEISTSNDTLVSEPSDTGHFLPLKTDGTADSSNVNDAPCVSVSAADMQVECEEHRPLADADIHSEADALLSAPLIPETADTPPGKLTTDVADFCFTGPLSAAIPPSLVPAPPRTLLLQDLQPSSSAAIVVAGTVDLFSAFRCAMRTNSQETPSSPTPTLDDLSPLDGDDFVLINSPDLDAETAYDLARHALQTDVALPSMPLNLDSLSQPGSSFPLIEPDEAVLNILGETLDRRDWTLVNIHLNEDSRYVYSPAPMAPSVAVLDQTGLERSLPVGLFADPIEHSFDSSHSRTGSDEPRRRPGTSLVSTRTHTVSLPHQSEDFRLLSMRLGLIHHEKDFHMFEPVAELRIAIQGERAALAVANIPRLKPTSPTRLNYGLTQAEFLRILTKVQTFIPGLSYSYAERLRHNLPQTNAQTLVTLEPHVDDSKPRVPIIVHVNKNRGGQDSRAEAANQIDLDRQRAKEVADRPDGRHGGRRSSPLLTRARRGSMAATTVATATAEPTFATILNKSRATSEPPTASSVLDADVKIDRPLVSSSSDLRRTKSVATLGLDRSNVLNSSPQSSRERNHRRASSGSTNATAQCSSTSDGRPRRGRRSSESIYQPPPLETIAGSPPESPKTVVPEKAAVAVDTSSPLRVLSVTPRNLSYPRIDDEGVMNEVPIRFDWASSFRTDERSSTCRSCTYTLDDDTRPAASTSRVHYPLIDIPDTQLFRHVLTQFFTFTGIMAAAPATAAVTQMTKTSTSSSNGLRKIPPYWYAYTTMAKGRWLGRKILEVVSSEFRDRSMDFYRYALESGVTTINGVVAKPDTIVRNGDRIENVVHRHEPPVTDKPVKVLLHDAEREFIVVEKPGSIPVHPAGRYFKNTLVEILQSDFGFTKVYTVNRLDRLTSGLMILPTSAVRANELTQEFFNGQVGKVYVARCKGRFPEHEVICEKPLLTVDRQMGLNIVHPEGKPAKTVFNLIRYDANTDTSVLRCKPLTGRSHQIRVHLQFLGHPIANDPVYSEKKIWGVKLGKGGLDMTPSDERSAPQAPPQFQFTAADNPEALQSRSSTTTTPSPDAADGDNNGTSDNAQGSEKPALLPRETGHDIGLASPVPLSAEAVKVITGLRNMKDEDEDWSRWRDVVFRAKTALVPNIQMSPLPPQNRRKRGGPVKAAEAEPSDDTLISESTTASVRDTAEIPHNAIVESVEIAPEAPSNQLTAEEAVAKLRIVETGQTDEVTVTEVKTEEMHYCPECYLPIHPDPKPERLYIFLHALRYTTSLGSFETEMPEWAAEGWEWDRT</sequence>
<dbReference type="GO" id="GO:0009982">
    <property type="term" value="F:pseudouridine synthase activity"/>
    <property type="evidence" value="ECO:0007669"/>
    <property type="project" value="InterPro"/>
</dbReference>
<keyword evidence="6" id="KW-1185">Reference proteome</keyword>
<feature type="region of interest" description="Disordered" evidence="3">
    <location>
        <begin position="1506"/>
        <end position="1537"/>
    </location>
</feature>
<dbReference type="SUPFAM" id="SSF55120">
    <property type="entry name" value="Pseudouridine synthase"/>
    <property type="match status" value="1"/>
</dbReference>
<dbReference type="OrthoDB" id="424794at2759"/>
<reference evidence="5 6" key="1">
    <citation type="submission" date="2018-11" db="EMBL/GenBank/DDBJ databases">
        <title>Genome assembly of Steccherinum ochraceum LE-BIN_3174, the white-rot fungus of the Steccherinaceae family (The Residual Polyporoid clade, Polyporales, Basidiomycota).</title>
        <authorList>
            <person name="Fedorova T.V."/>
            <person name="Glazunova O.A."/>
            <person name="Landesman E.O."/>
            <person name="Moiseenko K.V."/>
            <person name="Psurtseva N.V."/>
            <person name="Savinova O.S."/>
            <person name="Shakhova N.V."/>
            <person name="Tyazhelova T.V."/>
            <person name="Vasina D.V."/>
        </authorList>
    </citation>
    <scope>NUCLEOTIDE SEQUENCE [LARGE SCALE GENOMIC DNA]</scope>
    <source>
        <strain evidence="5 6">LE-BIN_3174</strain>
    </source>
</reference>
<dbReference type="EMBL" id="RWJN01000216">
    <property type="protein sequence ID" value="TCD64780.1"/>
    <property type="molecule type" value="Genomic_DNA"/>
</dbReference>
<accession>A0A4R0RA66</accession>
<dbReference type="NCBIfam" id="TIGR00005">
    <property type="entry name" value="rluA_subfam"/>
    <property type="match status" value="1"/>
</dbReference>
<evidence type="ECO:0000256" key="3">
    <source>
        <dbReference type="SAM" id="MobiDB-lite"/>
    </source>
</evidence>
<comment type="caution">
    <text evidence="5">The sequence shown here is derived from an EMBL/GenBank/DDBJ whole genome shotgun (WGS) entry which is preliminary data.</text>
</comment>
<dbReference type="GO" id="GO:0003723">
    <property type="term" value="F:RNA binding"/>
    <property type="evidence" value="ECO:0007669"/>
    <property type="project" value="UniProtKB-KW"/>
</dbReference>
<feature type="compositionally biased region" description="Low complexity" evidence="3">
    <location>
        <begin position="1417"/>
        <end position="1427"/>
    </location>
</feature>
<feature type="compositionally biased region" description="Basic and acidic residues" evidence="3">
    <location>
        <begin position="825"/>
        <end position="842"/>
    </location>
</feature>
<protein>
    <recommendedName>
        <fullName evidence="4">Pseudouridine synthase RsuA/RluA-like domain-containing protein</fullName>
    </recommendedName>
</protein>
<dbReference type="Gene3D" id="3.30.2350.10">
    <property type="entry name" value="Pseudouridine synthase"/>
    <property type="match status" value="1"/>
</dbReference>
<proteinExistence type="predicted"/>
<feature type="active site" evidence="1">
    <location>
        <position position="1255"/>
    </location>
</feature>
<feature type="region of interest" description="Disordered" evidence="3">
    <location>
        <begin position="823"/>
        <end position="866"/>
    </location>
</feature>
<organism evidence="5 6">
    <name type="scientific">Steccherinum ochraceum</name>
    <dbReference type="NCBI Taxonomy" id="92696"/>
    <lineage>
        <taxon>Eukaryota</taxon>
        <taxon>Fungi</taxon>
        <taxon>Dikarya</taxon>
        <taxon>Basidiomycota</taxon>
        <taxon>Agaricomycotina</taxon>
        <taxon>Agaricomycetes</taxon>
        <taxon>Polyporales</taxon>
        <taxon>Steccherinaceae</taxon>
        <taxon>Steccherinum</taxon>
    </lineage>
</organism>
<evidence type="ECO:0000313" key="5">
    <source>
        <dbReference type="EMBL" id="TCD64780.1"/>
    </source>
</evidence>
<dbReference type="InterPro" id="IPR050188">
    <property type="entry name" value="RluA_PseudoU_synthase"/>
</dbReference>
<feature type="compositionally biased region" description="Polar residues" evidence="3">
    <location>
        <begin position="1434"/>
        <end position="1443"/>
    </location>
</feature>
<feature type="compositionally biased region" description="Basic and acidic residues" evidence="3">
    <location>
        <begin position="653"/>
        <end position="669"/>
    </location>
</feature>
<dbReference type="PANTHER" id="PTHR21600">
    <property type="entry name" value="MITOCHONDRIAL RNA PSEUDOURIDINE SYNTHASE"/>
    <property type="match status" value="1"/>
</dbReference>
<dbReference type="GO" id="GO:0000455">
    <property type="term" value="P:enzyme-directed rRNA pseudouridine synthesis"/>
    <property type="evidence" value="ECO:0007669"/>
    <property type="project" value="TreeGrafter"/>
</dbReference>
<dbReference type="CDD" id="cd02557">
    <property type="entry name" value="PseudoU_synth_ScRIB2"/>
    <property type="match status" value="1"/>
</dbReference>
<feature type="domain" description="Pseudouridine synthase RsuA/RluA-like" evidence="4">
    <location>
        <begin position="1213"/>
        <end position="1360"/>
    </location>
</feature>
<feature type="region of interest" description="Disordered" evidence="3">
    <location>
        <begin position="307"/>
        <end position="328"/>
    </location>
</feature>
<gene>
    <name evidence="5" type="ORF">EIP91_003640</name>
</gene>
<dbReference type="PANTHER" id="PTHR21600:SF40">
    <property type="entry name" value="PSEUDOURIDYLATE SYNTHASE RPUSD2"/>
    <property type="match status" value="1"/>
</dbReference>
<feature type="region of interest" description="Disordered" evidence="3">
    <location>
        <begin position="653"/>
        <end position="680"/>
    </location>
</feature>
<feature type="compositionally biased region" description="Polar residues" evidence="3">
    <location>
        <begin position="943"/>
        <end position="953"/>
    </location>
</feature>
<dbReference type="STRING" id="92696.A0A4R0RA66"/>
<keyword evidence="2" id="KW-0694">RNA-binding</keyword>
<name>A0A4R0RA66_9APHY</name>
<feature type="region of interest" description="Disordered" evidence="3">
    <location>
        <begin position="921"/>
        <end position="994"/>
    </location>
</feature>
<evidence type="ECO:0000259" key="4">
    <source>
        <dbReference type="Pfam" id="PF00849"/>
    </source>
</evidence>
<evidence type="ECO:0000256" key="2">
    <source>
        <dbReference type="PROSITE-ProRule" id="PRU00182"/>
    </source>
</evidence>
<dbReference type="InterPro" id="IPR006145">
    <property type="entry name" value="PsdUridine_synth_RsuA/RluA"/>
</dbReference>
<dbReference type="InterPro" id="IPR006225">
    <property type="entry name" value="PsdUridine_synth_RluC/D"/>
</dbReference>
<evidence type="ECO:0000256" key="1">
    <source>
        <dbReference type="PIRSR" id="PIRSR606225-1"/>
    </source>
</evidence>
<feature type="region of interest" description="Disordered" evidence="3">
    <location>
        <begin position="1413"/>
        <end position="1461"/>
    </location>
</feature>
<dbReference type="InterPro" id="IPR020103">
    <property type="entry name" value="PsdUridine_synth_cat_dom_sf"/>
</dbReference>
<evidence type="ECO:0000313" key="6">
    <source>
        <dbReference type="Proteomes" id="UP000292702"/>
    </source>
</evidence>
<dbReference type="PROSITE" id="PS50889">
    <property type="entry name" value="S4"/>
    <property type="match status" value="1"/>
</dbReference>
<dbReference type="Pfam" id="PF00849">
    <property type="entry name" value="PseudoU_synth_2"/>
    <property type="match status" value="1"/>
</dbReference>
<dbReference type="Proteomes" id="UP000292702">
    <property type="component" value="Unassembled WGS sequence"/>
</dbReference>